<keyword evidence="6" id="KW-0969">Cilium</keyword>
<dbReference type="EMBL" id="HBUF01029776">
    <property type="protein sequence ID" value="CAG6614250.1"/>
    <property type="molecule type" value="Transcribed_RNA"/>
</dbReference>
<dbReference type="GO" id="GO:0120170">
    <property type="term" value="F:intraciliary transport particle B binding"/>
    <property type="evidence" value="ECO:0007669"/>
    <property type="project" value="TreeGrafter"/>
</dbReference>
<keyword evidence="6" id="KW-0282">Flagellum</keyword>
<evidence type="ECO:0000256" key="5">
    <source>
        <dbReference type="ARBA" id="ARBA00023273"/>
    </source>
</evidence>
<evidence type="ECO:0000256" key="2">
    <source>
        <dbReference type="ARBA" id="ARBA00007834"/>
    </source>
</evidence>
<evidence type="ECO:0000256" key="1">
    <source>
        <dbReference type="ARBA" id="ARBA00004138"/>
    </source>
</evidence>
<dbReference type="GO" id="GO:0035720">
    <property type="term" value="P:intraciliary anterograde transport"/>
    <property type="evidence" value="ECO:0007669"/>
    <property type="project" value="TreeGrafter"/>
</dbReference>
<dbReference type="PANTHER" id="PTHR14781">
    <property type="entry name" value="INTRAFLAGELLAR TRANSPORT PROTEIN 56"/>
    <property type="match status" value="1"/>
</dbReference>
<dbReference type="SUPFAM" id="SSF48452">
    <property type="entry name" value="TPR-like"/>
    <property type="match status" value="3"/>
</dbReference>
<dbReference type="GO" id="GO:0035735">
    <property type="term" value="P:intraciliary transport involved in cilium assembly"/>
    <property type="evidence" value="ECO:0007669"/>
    <property type="project" value="TreeGrafter"/>
</dbReference>
<dbReference type="GO" id="GO:0030992">
    <property type="term" value="C:intraciliary transport particle B"/>
    <property type="evidence" value="ECO:0007669"/>
    <property type="project" value="TreeGrafter"/>
</dbReference>
<sequence length="583" mass="66583">MTKGLSRKGNLFTRTSPSTFSVIQCWNCYMKIQLFPASPQILSRLKPGILEPTTSTSASSAQLSLESFLEKRDYTGALTLLTFQKESGTTDSLTDSWFGYCYFHLGLYKQAVGIYETLRHLPNAPEDTDVNLACCYFYLGMHLQANQVLEKVAPGRLKTRLLFHLSHKLSDEKSLMEYHQKLEDSLEEQLCLASIHYLRSHYQEAIDIYKRILLDHKHLLAVNVYSAMCYYKLDYYDVSQEQLAVYLAQRPTSRIALNLKACNTYKLFTSRAAENQLKPILGSDNHDLIKHNLVVFKGGEGALQVLPPLIDIIPESRLNLVIYHLKQEENQEAFDLIKDLEPSVPQEYILKAVVQVTVGQETGSRDMVKAAQALFQLVGSSQTECDTVPGRQCMASSFFLQRSFKDVVLYLSSIKSYYTSDDSFNFNFAQAKCALGQYKEAEEMFLLVKSEDLKNDFVYVSHLTKCYIMNNKCEQAWDLYSKLDPSQDSLQILQLIANETYRRAAFWFAFKAFDALERAEPLAEYWEGKRGACAGLVQLIMAGKENRQRLSDVVQLLRNSSNSQVEGMIRTIKKWAKDNRINI</sequence>
<protein>
    <submittedName>
        <fullName evidence="6">Intraflagellar transport protein 56</fullName>
    </submittedName>
</protein>
<accession>A0A8D8LQF7</accession>
<dbReference type="InterPro" id="IPR030511">
    <property type="entry name" value="TTC26"/>
</dbReference>
<name>A0A8D8LQF7_9HEMI</name>
<evidence type="ECO:0000256" key="4">
    <source>
        <dbReference type="ARBA" id="ARBA00022803"/>
    </source>
</evidence>
<dbReference type="PANTHER" id="PTHR14781:SF0">
    <property type="entry name" value="INTRAFLAGELLAR TRANSPORT PROTEIN 56"/>
    <property type="match status" value="1"/>
</dbReference>
<evidence type="ECO:0000313" key="6">
    <source>
        <dbReference type="EMBL" id="CAG6614250.1"/>
    </source>
</evidence>
<reference evidence="6" key="1">
    <citation type="submission" date="2021-05" db="EMBL/GenBank/DDBJ databases">
        <authorList>
            <person name="Alioto T."/>
            <person name="Alioto T."/>
            <person name="Gomez Garrido J."/>
        </authorList>
    </citation>
    <scope>NUCLEOTIDE SEQUENCE</scope>
</reference>
<keyword evidence="4" id="KW-0802">TPR repeat</keyword>
<keyword evidence="3" id="KW-0677">Repeat</keyword>
<evidence type="ECO:0000256" key="3">
    <source>
        <dbReference type="ARBA" id="ARBA00022737"/>
    </source>
</evidence>
<dbReference type="GO" id="GO:0097546">
    <property type="term" value="C:ciliary base"/>
    <property type="evidence" value="ECO:0007669"/>
    <property type="project" value="TreeGrafter"/>
</dbReference>
<organism evidence="6">
    <name type="scientific">Cacopsylla melanoneura</name>
    <dbReference type="NCBI Taxonomy" id="428564"/>
    <lineage>
        <taxon>Eukaryota</taxon>
        <taxon>Metazoa</taxon>
        <taxon>Ecdysozoa</taxon>
        <taxon>Arthropoda</taxon>
        <taxon>Hexapoda</taxon>
        <taxon>Insecta</taxon>
        <taxon>Pterygota</taxon>
        <taxon>Neoptera</taxon>
        <taxon>Paraneoptera</taxon>
        <taxon>Hemiptera</taxon>
        <taxon>Sternorrhyncha</taxon>
        <taxon>Psylloidea</taxon>
        <taxon>Psyllidae</taxon>
        <taxon>Psyllinae</taxon>
        <taxon>Cacopsylla</taxon>
    </lineage>
</organism>
<comment type="subcellular location">
    <subcellularLocation>
        <location evidence="1">Cell projection</location>
        <location evidence="1">Cilium</location>
    </subcellularLocation>
</comment>
<dbReference type="Gene3D" id="1.25.40.10">
    <property type="entry name" value="Tetratricopeptide repeat domain"/>
    <property type="match status" value="2"/>
</dbReference>
<keyword evidence="5" id="KW-0966">Cell projection</keyword>
<dbReference type="AlphaFoldDB" id="A0A8D8LQF7"/>
<dbReference type="InterPro" id="IPR011990">
    <property type="entry name" value="TPR-like_helical_dom_sf"/>
</dbReference>
<proteinExistence type="inferred from homology"/>
<dbReference type="GO" id="GO:0036064">
    <property type="term" value="C:ciliary basal body"/>
    <property type="evidence" value="ECO:0007669"/>
    <property type="project" value="TreeGrafter"/>
</dbReference>
<comment type="similarity">
    <text evidence="2">Belongs to the IFT56 family.</text>
</comment>